<dbReference type="OrthoDB" id="7933078at2759"/>
<feature type="transmembrane region" description="Helical" evidence="6">
    <location>
        <begin position="86"/>
        <end position="106"/>
    </location>
</feature>
<dbReference type="Pfam" id="PF01027">
    <property type="entry name" value="Bax1-I"/>
    <property type="match status" value="1"/>
</dbReference>
<feature type="region of interest" description="Disordered" evidence="5">
    <location>
        <begin position="1"/>
        <end position="26"/>
    </location>
</feature>
<keyword evidence="3 6" id="KW-1133">Transmembrane helix</keyword>
<evidence type="ECO:0000313" key="7">
    <source>
        <dbReference type="EMBL" id="KAG8499650.1"/>
    </source>
</evidence>
<keyword evidence="2 6" id="KW-0812">Transmembrane</keyword>
<dbReference type="InterPro" id="IPR006214">
    <property type="entry name" value="Bax_inhibitor_1-related"/>
</dbReference>
<evidence type="ECO:0000313" key="8">
    <source>
        <dbReference type="Proteomes" id="UP000701853"/>
    </source>
</evidence>
<evidence type="ECO:0000256" key="6">
    <source>
        <dbReference type="SAM" id="Phobius"/>
    </source>
</evidence>
<dbReference type="PANTHER" id="PTHR23291">
    <property type="entry name" value="BAX INHIBITOR-RELATED"/>
    <property type="match status" value="1"/>
</dbReference>
<feature type="transmembrane region" description="Helical" evidence="6">
    <location>
        <begin position="144"/>
        <end position="164"/>
    </location>
</feature>
<organism evidence="7 8">
    <name type="scientific">Gossypium anomalum</name>
    <dbReference type="NCBI Taxonomy" id="47600"/>
    <lineage>
        <taxon>Eukaryota</taxon>
        <taxon>Viridiplantae</taxon>
        <taxon>Streptophyta</taxon>
        <taxon>Embryophyta</taxon>
        <taxon>Tracheophyta</taxon>
        <taxon>Spermatophyta</taxon>
        <taxon>Magnoliopsida</taxon>
        <taxon>eudicotyledons</taxon>
        <taxon>Gunneridae</taxon>
        <taxon>Pentapetalae</taxon>
        <taxon>rosids</taxon>
        <taxon>malvids</taxon>
        <taxon>Malvales</taxon>
        <taxon>Malvaceae</taxon>
        <taxon>Malvoideae</taxon>
        <taxon>Gossypium</taxon>
    </lineage>
</organism>
<evidence type="ECO:0000256" key="5">
    <source>
        <dbReference type="SAM" id="MobiDB-lite"/>
    </source>
</evidence>
<name>A0A8J5ZD12_9ROSI</name>
<dbReference type="AlphaFoldDB" id="A0A8J5ZD12"/>
<evidence type="ECO:0000256" key="3">
    <source>
        <dbReference type="ARBA" id="ARBA00022989"/>
    </source>
</evidence>
<dbReference type="GO" id="GO:0016020">
    <property type="term" value="C:membrane"/>
    <property type="evidence" value="ECO:0007669"/>
    <property type="project" value="UniProtKB-SubCell"/>
</dbReference>
<accession>A0A8J5ZD12</accession>
<evidence type="ECO:0008006" key="9">
    <source>
        <dbReference type="Google" id="ProtNLM"/>
    </source>
</evidence>
<evidence type="ECO:0000256" key="4">
    <source>
        <dbReference type="ARBA" id="ARBA00023136"/>
    </source>
</evidence>
<feature type="transmembrane region" description="Helical" evidence="6">
    <location>
        <begin position="231"/>
        <end position="250"/>
    </location>
</feature>
<reference evidence="7 8" key="1">
    <citation type="journal article" date="2021" name="bioRxiv">
        <title>The Gossypium anomalum genome as a resource for cotton improvement and evolutionary analysis of hybrid incompatibility.</title>
        <authorList>
            <person name="Grover C.E."/>
            <person name="Yuan D."/>
            <person name="Arick M.A."/>
            <person name="Miller E.R."/>
            <person name="Hu G."/>
            <person name="Peterson D.G."/>
            <person name="Wendel J.F."/>
            <person name="Udall J.A."/>
        </authorList>
    </citation>
    <scope>NUCLEOTIDE SEQUENCE [LARGE SCALE GENOMIC DNA]</scope>
    <source>
        <strain evidence="7">JFW-Udall</strain>
        <tissue evidence="7">Leaf</tissue>
    </source>
</reference>
<proteinExistence type="predicted"/>
<feature type="transmembrane region" description="Helical" evidence="6">
    <location>
        <begin position="204"/>
        <end position="224"/>
    </location>
</feature>
<comment type="caution">
    <text evidence="7">The sequence shown here is derived from an EMBL/GenBank/DDBJ whole genome shotgun (WGS) entry which is preliminary data.</text>
</comment>
<keyword evidence="8" id="KW-1185">Reference proteome</keyword>
<dbReference type="Proteomes" id="UP000701853">
    <property type="component" value="Chromosome 3"/>
</dbReference>
<protein>
    <recommendedName>
        <fullName evidence="9">BI1-like protein</fullName>
    </recommendedName>
</protein>
<dbReference type="PANTHER" id="PTHR23291:SF50">
    <property type="entry name" value="PROTEIN LIFEGUARD 4"/>
    <property type="match status" value="1"/>
</dbReference>
<feature type="transmembrane region" description="Helical" evidence="6">
    <location>
        <begin position="118"/>
        <end position="138"/>
    </location>
</feature>
<gene>
    <name evidence="7" type="ORF">CXB51_006115</name>
</gene>
<feature type="transmembrane region" description="Helical" evidence="6">
    <location>
        <begin position="171"/>
        <end position="192"/>
    </location>
</feature>
<feature type="compositionally biased region" description="Polar residues" evidence="5">
    <location>
        <begin position="9"/>
        <end position="26"/>
    </location>
</feature>
<evidence type="ECO:0000256" key="1">
    <source>
        <dbReference type="ARBA" id="ARBA00004141"/>
    </source>
</evidence>
<keyword evidence="4 6" id="KW-0472">Membrane</keyword>
<evidence type="ECO:0000256" key="2">
    <source>
        <dbReference type="ARBA" id="ARBA00022692"/>
    </source>
</evidence>
<dbReference type="EMBL" id="JAHUZN010000003">
    <property type="protein sequence ID" value="KAG8499650.1"/>
    <property type="molecule type" value="Genomic_DNA"/>
</dbReference>
<comment type="subcellular location">
    <subcellularLocation>
        <location evidence="1">Membrane</location>
        <topology evidence="1">Multi-pass membrane protein</topology>
    </subcellularLocation>
</comment>
<sequence>MLTHRRSSAKASSLPTTNSPMPISSTTSKTILMTPISTKKTKKNRFNLSRTDARKAEQIDLESGETLYPGLSYGENELRWGFIRKVYGILAVQLLLTTVVSAFVVSSPSIINLLRGNSGLLLFLCLIPLILVWPLHVYHQKHPLNFVILGAFTVFLSLTIGVSCANTDGRIVLEALILTAAVVTSLTGYTFWASKNGKDFNYLGPILFTSLVILVLTSLIQMFFPLGPTTTAIYGAISALVFCGFIVYDTDNLIKRFTYDDYILASATLYLDILNLFISIMRVLRSGDSWQEPKQGDTKILSPVVSSRVPSRLLLFAAYPQNHNQYPNSNPPLPLQHSAASRINPISATNTSSLYHHYYSESPPSHPTLPPSP</sequence>